<keyword evidence="7" id="KW-0863">Zinc-finger</keyword>
<dbReference type="PANTHER" id="PTHR37984:SF5">
    <property type="entry name" value="PROTEIN NYNRIN-LIKE"/>
    <property type="match status" value="1"/>
</dbReference>
<evidence type="ECO:0000259" key="10">
    <source>
        <dbReference type="PROSITE" id="PS50158"/>
    </source>
</evidence>
<dbReference type="InterPro" id="IPR036397">
    <property type="entry name" value="RNaseH_sf"/>
</dbReference>
<dbReference type="Gene3D" id="4.10.60.10">
    <property type="entry name" value="Zinc finger, CCHC-type"/>
    <property type="match status" value="1"/>
</dbReference>
<dbReference type="GO" id="GO:0015074">
    <property type="term" value="P:DNA integration"/>
    <property type="evidence" value="ECO:0007669"/>
    <property type="project" value="InterPro"/>
</dbReference>
<dbReference type="InterPro" id="IPR001878">
    <property type="entry name" value="Znf_CCHC"/>
</dbReference>
<feature type="domain" description="CCHC-type" evidence="10">
    <location>
        <begin position="317"/>
        <end position="330"/>
    </location>
</feature>
<keyword evidence="4" id="KW-0255">Endonuclease</keyword>
<evidence type="ECO:0000313" key="13">
    <source>
        <dbReference type="EMBL" id="GEZ34587.1"/>
    </source>
</evidence>
<keyword evidence="7" id="KW-0862">Zinc</keyword>
<evidence type="ECO:0000256" key="2">
    <source>
        <dbReference type="ARBA" id="ARBA00022695"/>
    </source>
</evidence>
<dbReference type="GO" id="GO:0003964">
    <property type="term" value="F:RNA-directed DNA polymerase activity"/>
    <property type="evidence" value="ECO:0007669"/>
    <property type="project" value="UniProtKB-KW"/>
</dbReference>
<dbReference type="GO" id="GO:0016787">
    <property type="term" value="F:hydrolase activity"/>
    <property type="evidence" value="ECO:0007669"/>
    <property type="project" value="UniProtKB-KW"/>
</dbReference>
<dbReference type="PROSITE" id="PS50878">
    <property type="entry name" value="RT_POL"/>
    <property type="match status" value="1"/>
</dbReference>
<dbReference type="CDD" id="cd09274">
    <property type="entry name" value="RNase_HI_RT_Ty3"/>
    <property type="match status" value="1"/>
</dbReference>
<feature type="region of interest" description="Disordered" evidence="9">
    <location>
        <begin position="1"/>
        <end position="27"/>
    </location>
</feature>
<accession>A0A699ID35</accession>
<dbReference type="GO" id="GO:0003676">
    <property type="term" value="F:nucleic acid binding"/>
    <property type="evidence" value="ECO:0007669"/>
    <property type="project" value="InterPro"/>
</dbReference>
<feature type="domain" description="CCHC-type" evidence="10">
    <location>
        <begin position="296"/>
        <end position="311"/>
    </location>
</feature>
<feature type="domain" description="Reverse transcriptase" evidence="11">
    <location>
        <begin position="448"/>
        <end position="627"/>
    </location>
</feature>
<dbReference type="InterPro" id="IPR050951">
    <property type="entry name" value="Retrovirus_Pol_polyprotein"/>
</dbReference>
<organism evidence="13">
    <name type="scientific">Tanacetum cinerariifolium</name>
    <name type="common">Dalmatian daisy</name>
    <name type="synonym">Chrysanthemum cinerariifolium</name>
    <dbReference type="NCBI Taxonomy" id="118510"/>
    <lineage>
        <taxon>Eukaryota</taxon>
        <taxon>Viridiplantae</taxon>
        <taxon>Streptophyta</taxon>
        <taxon>Embryophyta</taxon>
        <taxon>Tracheophyta</taxon>
        <taxon>Spermatophyta</taxon>
        <taxon>Magnoliopsida</taxon>
        <taxon>eudicotyledons</taxon>
        <taxon>Gunneridae</taxon>
        <taxon>Pentapetalae</taxon>
        <taxon>asterids</taxon>
        <taxon>campanulids</taxon>
        <taxon>Asterales</taxon>
        <taxon>Asteraceae</taxon>
        <taxon>Asteroideae</taxon>
        <taxon>Anthemideae</taxon>
        <taxon>Anthemidinae</taxon>
        <taxon>Tanacetum</taxon>
    </lineage>
</organism>
<dbReference type="EMBL" id="BKCJ010267938">
    <property type="protein sequence ID" value="GEZ34587.1"/>
    <property type="molecule type" value="Genomic_DNA"/>
</dbReference>
<evidence type="ECO:0000256" key="5">
    <source>
        <dbReference type="ARBA" id="ARBA00022801"/>
    </source>
</evidence>
<reference evidence="13" key="1">
    <citation type="journal article" date="2019" name="Sci. Rep.">
        <title>Draft genome of Tanacetum cinerariifolium, the natural source of mosquito coil.</title>
        <authorList>
            <person name="Yamashiro T."/>
            <person name="Shiraishi A."/>
            <person name="Satake H."/>
            <person name="Nakayama K."/>
        </authorList>
    </citation>
    <scope>NUCLEOTIDE SEQUENCE</scope>
</reference>
<sequence>PPPADSDTSSDSEPEVEAEDKDGDEATVGTITQTSYSVPPFLGTIYVGSRSSRKVFAPGPIGNNFDMLQQRRSEVREHYKLKQSVSTLDDQMRGLMLEDKEEKERLKKKLRASQQEKEQIEQAFHQVIEWIRKQFGVEIPPCMGRALTWWNSQVATLGLNVAIGKSWGDMKKMMLEEFCPDEKIQRMEDELRSLKLRDTNIAAYTQRFHELVLLCLKAVPTEKKKVEAYIKGGNRNNNNNRGNYQGNTRHQQYNNQRQGNARALTNAPAEHVKYKGHKPFCNNCKKHRNGNCWATCHNCRRPGHRAKDCKKKSTPVCYKCGEKGHTRNHCLKKNNPQGEQARGRAYVIKEADKDQGPNVVMVVHVPYKNKTLVVKRNSGASRLKVISCIKARKFIERVFPDDLPGLPPPRQVEFRIDLAPGAAPVVRTPYRLAPSEMKELAKQLQELSEKGFIRPSSSPWRAPVLFVKKKDGSFSMCIDYRELNKLTVKNLYPLPRIDDLSNQLQGSSIYSKIDLRTGYHQLHIREEDISITAFRTRYGHYKFRVMPFSLTNAPAVFMDLMNQVCKPYLDKFVIVFIDDILIYSKDKEEYEEHLKTILELLKREQLYTKFLKYDFWLESVQFLGHVIDSKGVHVDHANIATIKNWATPTTPTELRQILALLEGSNDFVVYCDASLRGFGAVLMQREKVIAYASRQLRTHKENYTTYDLELGVVVFALRLWRHYLYGTKCMVYTDHQSLQYILDQKELNMRQRRWIELLSDYDREIRYHPGKANVVADALSWKERESIRVKALVMTVCPGLHDQIRNAQSKAMEKKNVKAENLGRLIKTIFEIRPDGMRYHDKRSDKMYQDLKQLYWWPNMKAEIATYKWERITMDFIIGLPRTPSGYDSIWIIVDRLTKSAYFLPVKTTNSMEKLTQLYLKEVVCRHGVPISIISDRDSKFTSMFWRSLQEALGTRLGMSTAYHPETDGQSERIIQTREDMLRACVIDFGGSWDRHLPLVEFSYNNSYHASIKAATFKALYEQKCRSPVEKLRGYKAQTIRIRCRGQGYAQSFAMERCDSFGKRGKLSPRFIGPFKILERIGLVAYKLELPRELQGIHNTFHVSNLKKCLSDESLRIPLDEVQLDDKLHFIKEPAEIMDREVKRLKQSRILIVKVRWNSHRGPEYTWECEDQMKSNYPYLFTTNLRTNQSNRAPGRHSPKVGRM</sequence>
<evidence type="ECO:0000259" key="12">
    <source>
        <dbReference type="PROSITE" id="PS50994"/>
    </source>
</evidence>
<dbReference type="Pfam" id="PF24626">
    <property type="entry name" value="SH3_Tf2-1"/>
    <property type="match status" value="1"/>
</dbReference>
<comment type="caution">
    <text evidence="13">The sequence shown here is derived from an EMBL/GenBank/DDBJ whole genome shotgun (WGS) entry which is preliminary data.</text>
</comment>
<feature type="non-terminal residue" evidence="13">
    <location>
        <position position="1"/>
    </location>
</feature>
<dbReference type="Pfam" id="PF03732">
    <property type="entry name" value="Retrotrans_gag"/>
    <property type="match status" value="1"/>
</dbReference>
<dbReference type="Pfam" id="PF00078">
    <property type="entry name" value="RVT_1"/>
    <property type="match status" value="1"/>
</dbReference>
<evidence type="ECO:0000256" key="3">
    <source>
        <dbReference type="ARBA" id="ARBA00022722"/>
    </source>
</evidence>
<keyword evidence="8" id="KW-0175">Coiled coil</keyword>
<dbReference type="AlphaFoldDB" id="A0A699ID35"/>
<dbReference type="Pfam" id="PF00098">
    <property type="entry name" value="zf-CCHC"/>
    <property type="match status" value="1"/>
</dbReference>
<keyword evidence="6 13" id="KW-0695">RNA-directed DNA polymerase</keyword>
<gene>
    <name evidence="13" type="ORF">Tci_506560</name>
</gene>
<evidence type="ECO:0000256" key="1">
    <source>
        <dbReference type="ARBA" id="ARBA00022679"/>
    </source>
</evidence>
<dbReference type="InterPro" id="IPR012337">
    <property type="entry name" value="RNaseH-like_sf"/>
</dbReference>
<dbReference type="Gene3D" id="3.10.10.10">
    <property type="entry name" value="HIV Type 1 Reverse Transcriptase, subunit A, domain 1"/>
    <property type="match status" value="1"/>
</dbReference>
<dbReference type="GO" id="GO:0008270">
    <property type="term" value="F:zinc ion binding"/>
    <property type="evidence" value="ECO:0007669"/>
    <property type="project" value="UniProtKB-KW"/>
</dbReference>
<dbReference type="Pfam" id="PF17917">
    <property type="entry name" value="RT_RNaseH"/>
    <property type="match status" value="1"/>
</dbReference>
<dbReference type="InterPro" id="IPR036875">
    <property type="entry name" value="Znf_CCHC_sf"/>
</dbReference>
<dbReference type="GO" id="GO:0004519">
    <property type="term" value="F:endonuclease activity"/>
    <property type="evidence" value="ECO:0007669"/>
    <property type="project" value="UniProtKB-KW"/>
</dbReference>
<dbReference type="CDD" id="cd01647">
    <property type="entry name" value="RT_LTR"/>
    <property type="match status" value="1"/>
</dbReference>
<evidence type="ECO:0000256" key="7">
    <source>
        <dbReference type="PROSITE-ProRule" id="PRU00047"/>
    </source>
</evidence>
<keyword evidence="7" id="KW-0479">Metal-binding</keyword>
<dbReference type="PROSITE" id="PS50158">
    <property type="entry name" value="ZF_CCHC"/>
    <property type="match status" value="2"/>
</dbReference>
<dbReference type="SUPFAM" id="SSF53098">
    <property type="entry name" value="Ribonuclease H-like"/>
    <property type="match status" value="1"/>
</dbReference>
<keyword evidence="5" id="KW-0378">Hydrolase</keyword>
<evidence type="ECO:0000256" key="4">
    <source>
        <dbReference type="ARBA" id="ARBA00022759"/>
    </source>
</evidence>
<dbReference type="InterPro" id="IPR041373">
    <property type="entry name" value="RT_RNaseH"/>
</dbReference>
<dbReference type="InterPro" id="IPR000477">
    <property type="entry name" value="RT_dom"/>
</dbReference>
<evidence type="ECO:0000256" key="9">
    <source>
        <dbReference type="SAM" id="MobiDB-lite"/>
    </source>
</evidence>
<dbReference type="InterPro" id="IPR043502">
    <property type="entry name" value="DNA/RNA_pol_sf"/>
</dbReference>
<feature type="domain" description="Integrase catalytic" evidence="12">
    <location>
        <begin position="864"/>
        <end position="1036"/>
    </location>
</feature>
<dbReference type="SMART" id="SM00343">
    <property type="entry name" value="ZnF_C2HC"/>
    <property type="match status" value="2"/>
</dbReference>
<dbReference type="InterPro" id="IPR001584">
    <property type="entry name" value="Integrase_cat-core"/>
</dbReference>
<keyword evidence="1" id="KW-0808">Transferase</keyword>
<feature type="coiled-coil region" evidence="8">
    <location>
        <begin position="96"/>
        <end position="123"/>
    </location>
</feature>
<dbReference type="Gene3D" id="3.30.70.270">
    <property type="match status" value="1"/>
</dbReference>
<protein>
    <submittedName>
        <fullName evidence="13">Putative reverse transcriptase domain-containing protein</fullName>
    </submittedName>
</protein>
<evidence type="ECO:0000259" key="11">
    <source>
        <dbReference type="PROSITE" id="PS50878"/>
    </source>
</evidence>
<dbReference type="PANTHER" id="PTHR37984">
    <property type="entry name" value="PROTEIN CBG26694"/>
    <property type="match status" value="1"/>
</dbReference>
<name>A0A699ID35_TANCI</name>
<keyword evidence="2" id="KW-0548">Nucleotidyltransferase</keyword>
<keyword evidence="3" id="KW-0540">Nuclease</keyword>
<dbReference type="SUPFAM" id="SSF56672">
    <property type="entry name" value="DNA/RNA polymerases"/>
    <property type="match status" value="1"/>
</dbReference>
<dbReference type="InterPro" id="IPR056924">
    <property type="entry name" value="SH3_Tf2-1"/>
</dbReference>
<evidence type="ECO:0000256" key="8">
    <source>
        <dbReference type="SAM" id="Coils"/>
    </source>
</evidence>
<dbReference type="SUPFAM" id="SSF57756">
    <property type="entry name" value="Retrovirus zinc finger-like domains"/>
    <property type="match status" value="1"/>
</dbReference>
<evidence type="ECO:0000256" key="6">
    <source>
        <dbReference type="ARBA" id="ARBA00022918"/>
    </source>
</evidence>
<dbReference type="Gene3D" id="3.30.420.10">
    <property type="entry name" value="Ribonuclease H-like superfamily/Ribonuclease H"/>
    <property type="match status" value="1"/>
</dbReference>
<dbReference type="PROSITE" id="PS50994">
    <property type="entry name" value="INTEGRASE"/>
    <property type="match status" value="1"/>
</dbReference>
<dbReference type="InterPro" id="IPR005162">
    <property type="entry name" value="Retrotrans_gag_dom"/>
</dbReference>
<proteinExistence type="predicted"/>
<dbReference type="InterPro" id="IPR043128">
    <property type="entry name" value="Rev_trsase/Diguanyl_cyclase"/>
</dbReference>
<feature type="compositionally biased region" description="Acidic residues" evidence="9">
    <location>
        <begin position="8"/>
        <end position="25"/>
    </location>
</feature>